<name>A3MT17_PYRCJ</name>
<dbReference type="RefSeq" id="WP_011849041.1">
    <property type="nucleotide sequence ID" value="NC_009073.1"/>
</dbReference>
<proteinExistence type="predicted"/>
<protein>
    <submittedName>
        <fullName evidence="2">Uncharacterized protein</fullName>
    </submittedName>
</protein>
<accession>A3MT17</accession>
<dbReference type="Proteomes" id="UP000001431">
    <property type="component" value="Chromosome"/>
</dbReference>
<evidence type="ECO:0000313" key="2">
    <source>
        <dbReference type="EMBL" id="ABO07784.1"/>
    </source>
</evidence>
<dbReference type="eggNOG" id="arCOG05423">
    <property type="taxonomic scope" value="Archaea"/>
</dbReference>
<dbReference type="KEGG" id="pcl:Pcal_0349"/>
<gene>
    <name evidence="2" type="ordered locus">Pcal_0349</name>
</gene>
<keyword evidence="3" id="KW-1185">Reference proteome</keyword>
<feature type="region of interest" description="Disordered" evidence="1">
    <location>
        <begin position="235"/>
        <end position="305"/>
    </location>
</feature>
<organism evidence="2 3">
    <name type="scientific">Pyrobaculum calidifontis (strain DSM 21063 / JCM 11548 / VA1)</name>
    <dbReference type="NCBI Taxonomy" id="410359"/>
    <lineage>
        <taxon>Archaea</taxon>
        <taxon>Thermoproteota</taxon>
        <taxon>Thermoprotei</taxon>
        <taxon>Thermoproteales</taxon>
        <taxon>Thermoproteaceae</taxon>
        <taxon>Pyrobaculum</taxon>
    </lineage>
</organism>
<dbReference type="AlphaFoldDB" id="A3MT17"/>
<evidence type="ECO:0000256" key="1">
    <source>
        <dbReference type="SAM" id="MobiDB-lite"/>
    </source>
</evidence>
<dbReference type="STRING" id="410359.Pcal_0349"/>
<dbReference type="HOGENOM" id="CLU_069756_0_0_2"/>
<dbReference type="GeneID" id="4908814"/>
<sequence>MRWIIPALVIAAAALAANVTYVVTPSGNIHITYQDNGTFIVINFNNNKTLTINAKLNITNATDLYYIHVVGKAVGVYNSTAVKALLSTLQNATRAQALETLRQLAYTLAASNSTRELKVKAFITARSLNATYNATWLRMKVEYEFEKKLGKLNGTRVTTENELEIKGYAANAQKLAEVLRALARQLAPVDNATASALLQISNRINGTAISLKTVQNGTEIKVVYKNGKFEIEIERGRDKKHEERDAAGGKQEEKKEENGKEESKQGNKSNDDDSKEKKDSGESKKDDKKSDEGGGEKEKSEKKKR</sequence>
<reference evidence="2" key="1">
    <citation type="submission" date="2007-02" db="EMBL/GenBank/DDBJ databases">
        <title>Complete sequence of Pyrobaculum calidifontis JCM 11548.</title>
        <authorList>
            <consortium name="US DOE Joint Genome Institute"/>
            <person name="Copeland A."/>
            <person name="Lucas S."/>
            <person name="Lapidus A."/>
            <person name="Barry K."/>
            <person name="Glavina del Rio T."/>
            <person name="Dalin E."/>
            <person name="Tice H."/>
            <person name="Pitluck S."/>
            <person name="Chain P."/>
            <person name="Malfatti S."/>
            <person name="Shin M."/>
            <person name="Vergez L."/>
            <person name="Schmutz J."/>
            <person name="Larimer F."/>
            <person name="Land M."/>
            <person name="Hauser L."/>
            <person name="Kyrpides N."/>
            <person name="Mikhailova N."/>
            <person name="Cozen A.E."/>
            <person name="Fitz-Gibbon S.T."/>
            <person name="House C.H."/>
            <person name="Saltikov C."/>
            <person name="Lowe T.M."/>
            <person name="Richardson P."/>
        </authorList>
    </citation>
    <scope>NUCLEOTIDE SEQUENCE [LARGE SCALE GENOMIC DNA]</scope>
    <source>
        <strain evidence="2">JCM 11548</strain>
    </source>
</reference>
<dbReference type="EMBL" id="CP000561">
    <property type="protein sequence ID" value="ABO07784.1"/>
    <property type="molecule type" value="Genomic_DNA"/>
</dbReference>
<evidence type="ECO:0000313" key="3">
    <source>
        <dbReference type="Proteomes" id="UP000001431"/>
    </source>
</evidence>
<dbReference type="OrthoDB" id="29066at2157"/>